<keyword evidence="1" id="KW-0812">Transmembrane</keyword>
<sequence length="68" mass="6922">MTQELKAFLADTAGDVARPAMIVIGLAVGAILMAFLFLAFKGLGGNLKSGVDSAVSNANQALGQINTQ</sequence>
<dbReference type="EMBL" id="QSLN01000011">
    <property type="protein sequence ID" value="RDV82346.1"/>
    <property type="molecule type" value="Genomic_DNA"/>
</dbReference>
<dbReference type="AlphaFoldDB" id="A0A3D8P4B8"/>
<keyword evidence="1" id="KW-1133">Transmembrane helix</keyword>
<dbReference type="Proteomes" id="UP000256329">
    <property type="component" value="Unassembled WGS sequence"/>
</dbReference>
<accession>A0A3D8P4B8</accession>
<gene>
    <name evidence="2" type="ORF">DXX99_08005</name>
</gene>
<organism evidence="2 3">
    <name type="scientific">Ammonifex thiophilus</name>
    <dbReference type="NCBI Taxonomy" id="444093"/>
    <lineage>
        <taxon>Bacteria</taxon>
        <taxon>Bacillati</taxon>
        <taxon>Bacillota</taxon>
        <taxon>Clostridia</taxon>
        <taxon>Thermoanaerobacterales</taxon>
        <taxon>Thermoanaerobacteraceae</taxon>
        <taxon>Ammonifex</taxon>
    </lineage>
</organism>
<comment type="caution">
    <text evidence="2">The sequence shown here is derived from an EMBL/GenBank/DDBJ whole genome shotgun (WGS) entry which is preliminary data.</text>
</comment>
<protein>
    <submittedName>
        <fullName evidence="2">Uncharacterized protein</fullName>
    </submittedName>
</protein>
<name>A0A3D8P4B8_9THEO</name>
<proteinExistence type="predicted"/>
<keyword evidence="1" id="KW-0472">Membrane</keyword>
<keyword evidence="3" id="KW-1185">Reference proteome</keyword>
<dbReference type="RefSeq" id="WP_115792971.1">
    <property type="nucleotide sequence ID" value="NZ_QSLN01000011.1"/>
</dbReference>
<evidence type="ECO:0000313" key="3">
    <source>
        <dbReference type="Proteomes" id="UP000256329"/>
    </source>
</evidence>
<reference evidence="2 3" key="1">
    <citation type="submission" date="2018-08" db="EMBL/GenBank/DDBJ databases">
        <title>Form III RuBisCO-mediated autotrophy in Thermodesulfobium bacteria.</title>
        <authorList>
            <person name="Toshchakov S.V."/>
            <person name="Kublanov I.V."/>
            <person name="Frolov E."/>
            <person name="Bonch-Osmolovskaya E.A."/>
            <person name="Tourova T.P."/>
            <person name="Chernych N.A."/>
            <person name="Lebedinsky A.V."/>
        </authorList>
    </citation>
    <scope>NUCLEOTIDE SEQUENCE [LARGE SCALE GENOMIC DNA]</scope>
    <source>
        <strain evidence="2 3">SR</strain>
    </source>
</reference>
<evidence type="ECO:0000256" key="1">
    <source>
        <dbReference type="SAM" id="Phobius"/>
    </source>
</evidence>
<feature type="transmembrane region" description="Helical" evidence="1">
    <location>
        <begin position="20"/>
        <end position="40"/>
    </location>
</feature>
<evidence type="ECO:0000313" key="2">
    <source>
        <dbReference type="EMBL" id="RDV82346.1"/>
    </source>
</evidence>